<gene>
    <name evidence="3" type="ORF">D9756_003363</name>
</gene>
<dbReference type="Pfam" id="PF08219">
    <property type="entry name" value="TOM13"/>
    <property type="match status" value="1"/>
</dbReference>
<feature type="region of interest" description="Disordered" evidence="1">
    <location>
        <begin position="42"/>
        <end position="74"/>
    </location>
</feature>
<evidence type="ECO:0000256" key="1">
    <source>
        <dbReference type="SAM" id="MobiDB-lite"/>
    </source>
</evidence>
<dbReference type="OrthoDB" id="5529571at2759"/>
<keyword evidence="2" id="KW-1133">Transmembrane helix</keyword>
<dbReference type="AlphaFoldDB" id="A0A8H5LJU8"/>
<dbReference type="EMBL" id="JAACJO010000004">
    <property type="protein sequence ID" value="KAF5359723.1"/>
    <property type="molecule type" value="Genomic_DNA"/>
</dbReference>
<evidence type="ECO:0000313" key="3">
    <source>
        <dbReference type="EMBL" id="KAF5359723.1"/>
    </source>
</evidence>
<protein>
    <submittedName>
        <fullName evidence="3">Uncharacterized protein</fullName>
    </submittedName>
</protein>
<feature type="region of interest" description="Disordered" evidence="1">
    <location>
        <begin position="213"/>
        <end position="272"/>
    </location>
</feature>
<dbReference type="GO" id="GO:0045040">
    <property type="term" value="P:protein insertion into mitochondrial outer membrane"/>
    <property type="evidence" value="ECO:0007669"/>
    <property type="project" value="TreeGrafter"/>
</dbReference>
<feature type="compositionally biased region" description="Basic and acidic residues" evidence="1">
    <location>
        <begin position="177"/>
        <end position="188"/>
    </location>
</feature>
<dbReference type="GO" id="GO:0005741">
    <property type="term" value="C:mitochondrial outer membrane"/>
    <property type="evidence" value="ECO:0007669"/>
    <property type="project" value="InterPro"/>
</dbReference>
<dbReference type="PANTHER" id="PTHR28241">
    <property type="entry name" value="MITOCHONDRIAL IMPORT PROTEIN 1"/>
    <property type="match status" value="1"/>
</dbReference>
<feature type="region of interest" description="Disordered" evidence="1">
    <location>
        <begin position="132"/>
        <end position="188"/>
    </location>
</feature>
<comment type="caution">
    <text evidence="3">The sequence shown here is derived from an EMBL/GenBank/DDBJ whole genome shotgun (WGS) entry which is preliminary data.</text>
</comment>
<organism evidence="3 4">
    <name type="scientific">Leucocoprinus leucothites</name>
    <dbReference type="NCBI Taxonomy" id="201217"/>
    <lineage>
        <taxon>Eukaryota</taxon>
        <taxon>Fungi</taxon>
        <taxon>Dikarya</taxon>
        <taxon>Basidiomycota</taxon>
        <taxon>Agaricomycotina</taxon>
        <taxon>Agaricomycetes</taxon>
        <taxon>Agaricomycetidae</taxon>
        <taxon>Agaricales</taxon>
        <taxon>Agaricineae</taxon>
        <taxon>Agaricaceae</taxon>
        <taxon>Leucocoprinus</taxon>
    </lineage>
</organism>
<feature type="transmembrane region" description="Helical" evidence="2">
    <location>
        <begin position="289"/>
        <end position="308"/>
    </location>
</feature>
<dbReference type="Proteomes" id="UP000559027">
    <property type="component" value="Unassembled WGS sequence"/>
</dbReference>
<proteinExistence type="predicted"/>
<feature type="compositionally biased region" description="Low complexity" evidence="1">
    <location>
        <begin position="229"/>
        <end position="243"/>
    </location>
</feature>
<keyword evidence="2" id="KW-0472">Membrane</keyword>
<dbReference type="GO" id="GO:0070096">
    <property type="term" value="P:mitochondrial outer membrane translocase complex assembly"/>
    <property type="evidence" value="ECO:0007669"/>
    <property type="project" value="TreeGrafter"/>
</dbReference>
<name>A0A8H5LJU8_9AGAR</name>
<evidence type="ECO:0000256" key="2">
    <source>
        <dbReference type="SAM" id="Phobius"/>
    </source>
</evidence>
<keyword evidence="4" id="KW-1185">Reference proteome</keyword>
<evidence type="ECO:0000313" key="4">
    <source>
        <dbReference type="Proteomes" id="UP000559027"/>
    </source>
</evidence>
<dbReference type="PANTHER" id="PTHR28241:SF1">
    <property type="entry name" value="MITOCHONDRIAL IMPORT PROTEIN 1"/>
    <property type="match status" value="1"/>
</dbReference>
<feature type="compositionally biased region" description="Polar residues" evidence="1">
    <location>
        <begin position="42"/>
        <end position="54"/>
    </location>
</feature>
<keyword evidence="2" id="KW-0812">Transmembrane</keyword>
<reference evidence="3 4" key="1">
    <citation type="journal article" date="2020" name="ISME J.">
        <title>Uncovering the hidden diversity of litter-decomposition mechanisms in mushroom-forming fungi.</title>
        <authorList>
            <person name="Floudas D."/>
            <person name="Bentzer J."/>
            <person name="Ahren D."/>
            <person name="Johansson T."/>
            <person name="Persson P."/>
            <person name="Tunlid A."/>
        </authorList>
    </citation>
    <scope>NUCLEOTIDE SEQUENCE [LARGE SCALE GENOMIC DNA]</scope>
    <source>
        <strain evidence="3 4">CBS 146.42</strain>
    </source>
</reference>
<sequence length="344" mass="37719">MAAQTEDTENILEVNLQQFTVIPNFHEIYWSSFTAQAAFNQAFSPPPSRRQSFIPTAKAPTTEEPSPTPESTQAAFEEAVAAAISESTPAPGDEETWKQEYEDQVKAWRVQSAEAREKAEKVRDQWEAKRAAEREEAAKRKAAGIPEPEPEAIPGPPNELASVTSSTVLVPSEEEDIHERPTEVKTEESTIIVSPIAGASGEPEAHVASSIISQPDTVDGSQKWEEVNSNTSSSYPSISFPEQSTPPLEHKQPHPHRHHQSRHEPTPAPSTATLSVFDSSLSTRTRLRAFASSLAINLLLPFVNGVMLGFGEIFAKRFVLGWLGWGSTATSVGIQQRSRFGARR</sequence>
<dbReference type="InterPro" id="IPR013262">
    <property type="entry name" value="OMP_MIM1/TOM13_mt"/>
</dbReference>
<accession>A0A8H5LJU8</accession>
<feature type="compositionally biased region" description="Low complexity" evidence="1">
    <location>
        <begin position="55"/>
        <end position="74"/>
    </location>
</feature>